<dbReference type="AlphaFoldDB" id="A0A4U1CI00"/>
<proteinExistence type="predicted"/>
<comment type="caution">
    <text evidence="1">The sequence shown here is derived from an EMBL/GenBank/DDBJ whole genome shotgun (WGS) entry which is preliminary data.</text>
</comment>
<evidence type="ECO:0000313" key="1">
    <source>
        <dbReference type="EMBL" id="TKC07003.1"/>
    </source>
</evidence>
<evidence type="ECO:0000313" key="2">
    <source>
        <dbReference type="Proteomes" id="UP000307244"/>
    </source>
</evidence>
<dbReference type="Proteomes" id="UP000307244">
    <property type="component" value="Unassembled WGS sequence"/>
</dbReference>
<dbReference type="SUPFAM" id="SSF53822">
    <property type="entry name" value="Periplasmic binding protein-like I"/>
    <property type="match status" value="1"/>
</dbReference>
<organism evidence="1 2">
    <name type="scientific">Pedobacter frigoris</name>
    <dbReference type="NCBI Taxonomy" id="2571272"/>
    <lineage>
        <taxon>Bacteria</taxon>
        <taxon>Pseudomonadati</taxon>
        <taxon>Bacteroidota</taxon>
        <taxon>Sphingobacteriia</taxon>
        <taxon>Sphingobacteriales</taxon>
        <taxon>Sphingobacteriaceae</taxon>
        <taxon>Pedobacter</taxon>
    </lineage>
</organism>
<name>A0A4U1CI00_9SPHI</name>
<sequence>MTLVQNHQLQLSGNKYWLIIFIILFISACSPKVQKTVVKKPDVPKVEKEVEKPALKFTQANISLLVPFRLNDLKLKTATKSEIEKAAMAIDFYQGFKLGVDSAASLGLNFKLKVFDSRNSNARLDELIKDGDLTGSNLIVGPVFPESLKHIAKYSTSKSIPVVSPLAATHPNEFNNPNLISIVNNIDLHANKLGDYITSAYNPANTVVVLINPKTPDDGVMAAPIRAYFANSKKQFTFQEFASVFTMETKLIKNKKYVIIVSSDDRKFVVPTIDKLIKIKNTGLAIDLFGHPDWVKQNYNVDKLQALRTAVTSSYKIDYTSSTVNNFIRKYRQQFNFEPGEYAFKGFDIGFYFSKLLAEHGIDYLAYLTKEKYKGLHNRFSFYYDEKLGYINTSLMLLRYQNFALNIIE</sequence>
<dbReference type="OrthoDB" id="2149800at2"/>
<accession>A0A4U1CI00</accession>
<reference evidence="1 2" key="1">
    <citation type="submission" date="2019-04" db="EMBL/GenBank/DDBJ databases">
        <title>Pedobacter sp. RP-3-15 sp. nov., isolated from Arctic soil.</title>
        <authorList>
            <person name="Dahal R.H."/>
            <person name="Kim D.-U."/>
        </authorList>
    </citation>
    <scope>NUCLEOTIDE SEQUENCE [LARGE SCALE GENOMIC DNA]</scope>
    <source>
        <strain evidence="1 2">RP-3-15</strain>
    </source>
</reference>
<protein>
    <submittedName>
        <fullName evidence="1">Amino acid ABC transporter substrate-binding protein</fullName>
    </submittedName>
</protein>
<dbReference type="RefSeq" id="WP_136835276.1">
    <property type="nucleotide sequence ID" value="NZ_SWBQ01000002.1"/>
</dbReference>
<gene>
    <name evidence="1" type="ORF">FA047_06965</name>
</gene>
<keyword evidence="2" id="KW-1185">Reference proteome</keyword>
<dbReference type="InterPro" id="IPR028082">
    <property type="entry name" value="Peripla_BP_I"/>
</dbReference>
<dbReference type="EMBL" id="SWBQ01000002">
    <property type="protein sequence ID" value="TKC07003.1"/>
    <property type="molecule type" value="Genomic_DNA"/>
</dbReference>
<dbReference type="Gene3D" id="3.40.50.2300">
    <property type="match status" value="2"/>
</dbReference>